<proteinExistence type="predicted"/>
<dbReference type="GO" id="GO:0003755">
    <property type="term" value="F:peptidyl-prolyl cis-trans isomerase activity"/>
    <property type="evidence" value="ECO:0007669"/>
    <property type="project" value="UniProtKB-KW"/>
</dbReference>
<keyword evidence="5 6" id="KW-0413">Isomerase</keyword>
<evidence type="ECO:0000256" key="1">
    <source>
        <dbReference type="ARBA" id="ARBA00000971"/>
    </source>
</evidence>
<evidence type="ECO:0000313" key="11">
    <source>
        <dbReference type="Proteomes" id="UP000274792"/>
    </source>
</evidence>
<sequence>MKSIKKIVLPVTLSASVLTLGACGNGSDNSGETLVETKAGNVTSQDVLDKMGSNEVAQNAFQIVLNKVLKDKYEDKVDTKKLDEQVDKQIEQYGGKKKFEEALQQEKPGATIKDFKESQKTSKYQEEFINDAVKVSDKEIDENTKKASHILIKVKSDDSDEGLSDKAAKKKAEKLLAQIKKNPDDFEKIAKKESQDEGTKSKGGALGFVLKGQMDESFEKALFKLKKDDEISDVVKSQYGYHIIKADKGEPSKKEKASLKEQYRQLKIQKEPKIIINAYKKLLDEYKVDYKDKDIKKAIEDNILNEKALQQQQMQAAQQSSAS</sequence>
<dbReference type="Gene3D" id="3.10.50.40">
    <property type="match status" value="1"/>
</dbReference>
<evidence type="ECO:0000313" key="10">
    <source>
        <dbReference type="EMBL" id="RTX70440.1"/>
    </source>
</evidence>
<dbReference type="InterPro" id="IPR027304">
    <property type="entry name" value="Trigger_fact/SurA_dom_sf"/>
</dbReference>
<dbReference type="SUPFAM" id="SSF109998">
    <property type="entry name" value="Triger factor/SurA peptide-binding domain-like"/>
    <property type="match status" value="1"/>
</dbReference>
<evidence type="ECO:0000256" key="7">
    <source>
        <dbReference type="SAM" id="SignalP"/>
    </source>
</evidence>
<dbReference type="Proteomes" id="UP000274792">
    <property type="component" value="Unassembled WGS sequence"/>
</dbReference>
<feature type="signal peptide" evidence="7">
    <location>
        <begin position="1"/>
        <end position="21"/>
    </location>
</feature>
<reference evidence="10 11" key="1">
    <citation type="submission" date="2018-10" db="EMBL/GenBank/DDBJ databases">
        <title>A collection Staphylococci species genome sequencing.</title>
        <authorList>
            <person name="Cole K."/>
        </authorList>
    </citation>
    <scope>NUCLEOTIDE SEQUENCE [LARGE SCALE GENOMIC DNA]</scope>
    <source>
        <strain evidence="10">CCUG 37923</strain>
        <strain evidence="11">NCTC 12218</strain>
    </source>
</reference>
<dbReference type="EC" id="5.2.1.8" evidence="2"/>
<evidence type="ECO:0000256" key="4">
    <source>
        <dbReference type="ARBA" id="ARBA00023110"/>
    </source>
</evidence>
<feature type="domain" description="PpiC" evidence="8">
    <location>
        <begin position="142"/>
        <end position="248"/>
    </location>
</feature>
<dbReference type="PANTHER" id="PTHR47245:SF1">
    <property type="entry name" value="FOLDASE PROTEIN PRSA"/>
    <property type="match status" value="1"/>
</dbReference>
<evidence type="ECO:0000256" key="3">
    <source>
        <dbReference type="ARBA" id="ARBA00022729"/>
    </source>
</evidence>
<name>A0A8E2VBA0_MAMSC</name>
<dbReference type="SUPFAM" id="SSF54534">
    <property type="entry name" value="FKBP-like"/>
    <property type="match status" value="1"/>
</dbReference>
<dbReference type="InterPro" id="IPR046357">
    <property type="entry name" value="PPIase_dom_sf"/>
</dbReference>
<dbReference type="PROSITE" id="PS50198">
    <property type="entry name" value="PPIC_PPIASE_2"/>
    <property type="match status" value="1"/>
</dbReference>
<dbReference type="AlphaFoldDB" id="A0A8E2VBA0"/>
<dbReference type="Proteomes" id="UP000640299">
    <property type="component" value="Chromosome"/>
</dbReference>
<dbReference type="Pfam" id="PF00639">
    <property type="entry name" value="Rotamase"/>
    <property type="match status" value="1"/>
</dbReference>
<dbReference type="EMBL" id="RXWV01000096">
    <property type="protein sequence ID" value="RTX70440.1"/>
    <property type="molecule type" value="Genomic_DNA"/>
</dbReference>
<reference evidence="9" key="2">
    <citation type="submission" date="2021-02" db="EMBL/GenBank/DDBJ databases">
        <title>cfr and optrA-positive Staphylococcus spp.</title>
        <authorList>
            <person name="Chen L."/>
        </authorList>
    </citation>
    <scope>NUCLEOTIDE SEQUENCE</scope>
    <source>
        <strain evidence="9">GDQ20D70P</strain>
    </source>
</reference>
<accession>A0A8E2VBA0</accession>
<keyword evidence="4 6" id="KW-0697">Rotamase</keyword>
<evidence type="ECO:0000259" key="8">
    <source>
        <dbReference type="PROSITE" id="PS50198"/>
    </source>
</evidence>
<dbReference type="RefSeq" id="WP_037589717.1">
    <property type="nucleotide sequence ID" value="NZ_CP065960.1"/>
</dbReference>
<comment type="catalytic activity">
    <reaction evidence="1">
        <text>[protein]-peptidylproline (omega=180) = [protein]-peptidylproline (omega=0)</text>
        <dbReference type="Rhea" id="RHEA:16237"/>
        <dbReference type="Rhea" id="RHEA-COMP:10747"/>
        <dbReference type="Rhea" id="RHEA-COMP:10748"/>
        <dbReference type="ChEBI" id="CHEBI:83833"/>
        <dbReference type="ChEBI" id="CHEBI:83834"/>
        <dbReference type="EC" id="5.2.1.8"/>
    </reaction>
</comment>
<dbReference type="PANTHER" id="PTHR47245">
    <property type="entry name" value="PEPTIDYLPROLYL ISOMERASE"/>
    <property type="match status" value="1"/>
</dbReference>
<protein>
    <recommendedName>
        <fullName evidence="2">peptidylprolyl isomerase</fullName>
        <ecNumber evidence="2">5.2.1.8</ecNumber>
    </recommendedName>
</protein>
<keyword evidence="3 7" id="KW-0732">Signal</keyword>
<evidence type="ECO:0000256" key="5">
    <source>
        <dbReference type="ARBA" id="ARBA00023235"/>
    </source>
</evidence>
<organism evidence="10 11">
    <name type="scientific">Mammaliicoccus sciuri</name>
    <name type="common">Staphylococcus sciuri</name>
    <dbReference type="NCBI Taxonomy" id="1296"/>
    <lineage>
        <taxon>Bacteria</taxon>
        <taxon>Bacillati</taxon>
        <taxon>Bacillota</taxon>
        <taxon>Bacilli</taxon>
        <taxon>Bacillales</taxon>
        <taxon>Staphylococcaceae</taxon>
        <taxon>Mammaliicoccus</taxon>
    </lineage>
</organism>
<gene>
    <name evidence="10" type="ORF">CD117_14080</name>
    <name evidence="9" type="ORF">JRU67_05435</name>
</gene>
<evidence type="ECO:0000313" key="9">
    <source>
        <dbReference type="EMBL" id="QRN92227.1"/>
    </source>
</evidence>
<feature type="chain" id="PRO_5043264599" description="peptidylprolyl isomerase" evidence="7">
    <location>
        <begin position="22"/>
        <end position="323"/>
    </location>
</feature>
<dbReference type="InterPro" id="IPR050245">
    <property type="entry name" value="PrsA_foldase"/>
</dbReference>
<dbReference type="PROSITE" id="PS51257">
    <property type="entry name" value="PROKAR_LIPOPROTEIN"/>
    <property type="match status" value="1"/>
</dbReference>
<dbReference type="EMBL" id="CP069389">
    <property type="protein sequence ID" value="QRN92227.1"/>
    <property type="molecule type" value="Genomic_DNA"/>
</dbReference>
<evidence type="ECO:0000256" key="2">
    <source>
        <dbReference type="ARBA" id="ARBA00013194"/>
    </source>
</evidence>
<dbReference type="InterPro" id="IPR000297">
    <property type="entry name" value="PPIase_PpiC"/>
</dbReference>
<evidence type="ECO:0000256" key="6">
    <source>
        <dbReference type="PROSITE-ProRule" id="PRU00278"/>
    </source>
</evidence>